<proteinExistence type="predicted"/>
<dbReference type="EMBL" id="AP027080">
    <property type="protein sequence ID" value="BDU70995.1"/>
    <property type="molecule type" value="Genomic_DNA"/>
</dbReference>
<gene>
    <name evidence="1" type="ORF">METEAL_01690</name>
</gene>
<dbReference type="Proteomes" id="UP001238179">
    <property type="component" value="Chromosome"/>
</dbReference>
<dbReference type="AlphaFoldDB" id="A0AA48GN06"/>
<sequence length="822" mass="88173">MIPRTVVFAVVCAALQGQAPLRVGGSVPGMLDLRSAAAADWVPGDSRDPAQVQAKIEAWSLRVAPLRGRDAVRILLPRGAGRVPLLLAASQALRAQDPGVVLYLGFDPQGEPLWDETAWGAVQGGALLAEDLGPDPAAWPGILARAQEFMPGRPWTLWLPSDPGARLGQLLGDGGRLVIPPGGPGAGLVVPPGFTDVEGGAGTLLLRDPRTGSERRWRFVQGAWSPVEAPRDRHEVQVTARDAYDVGALLARVRAERLREALAVRTQEADLAVDVHIQADQGPGGDLGFRFRSFQAAGEPEETLQEEVLLNGVRAKLKGGLQLPIVESRTSLAPPAALTLTERYRYQDGGEAGPGLRYILFKPADGDSTLHTGTLRVEEATGRILEERSSRSGLPGMVKSETRTLTYGEAEPGVWRLVKAVVFERWVSGGGVTQARRTMVYSGFRINGPGFAARREEARASDGTMLRATPDGLRYLARQKDGSRKVEDRPRTSGRLIGGILLFDPTLPLPVIPLAGLAYFDFDAFGKGIQLSGLTAGVFNTGQISVPNVGAGFDFAASTAFSLLSGTERPVRNGHLTDGEGVGRRSGNLLTALGHDLGWGFRLQARMNLRHDTYSRPWKGQHWTEGFVLPPSGWTRETTGELSWLSRGFQLKGYYGEGRRPDGVYGMPGALQDLQGPYARWGGSAGYDLELGRGSWLHGEAGVASGRGFDRFQALDVGGTGGSVRIAGIRNNAITADRLAYGKAALVLPTGPSLRLTLGLDQAWLRGLDDRKTYQVTGLSLAGDLPGFWWFTAVRVDLGVGLLSTLPGVRSCNGFVGFFRIF</sequence>
<dbReference type="RefSeq" id="WP_316413892.1">
    <property type="nucleotide sequence ID" value="NZ_AP027080.1"/>
</dbReference>
<organism evidence="1 2">
    <name type="scientific">Mesoterricola silvestris</name>
    <dbReference type="NCBI Taxonomy" id="2927979"/>
    <lineage>
        <taxon>Bacteria</taxon>
        <taxon>Pseudomonadati</taxon>
        <taxon>Acidobacteriota</taxon>
        <taxon>Holophagae</taxon>
        <taxon>Holophagales</taxon>
        <taxon>Holophagaceae</taxon>
        <taxon>Mesoterricola</taxon>
    </lineage>
</organism>
<evidence type="ECO:0000313" key="1">
    <source>
        <dbReference type="EMBL" id="BDU70995.1"/>
    </source>
</evidence>
<name>A0AA48GN06_9BACT</name>
<evidence type="ECO:0000313" key="2">
    <source>
        <dbReference type="Proteomes" id="UP001238179"/>
    </source>
</evidence>
<protein>
    <submittedName>
        <fullName evidence="1">Uncharacterized protein</fullName>
    </submittedName>
</protein>
<dbReference type="KEGG" id="msil:METEAL_01690"/>
<reference evidence="2" key="1">
    <citation type="journal article" date="2023" name="Int. J. Syst. Evol. Microbiol.">
        <title>Mesoterricola silvestris gen. nov., sp. nov., Mesoterricola sediminis sp. nov., Geothrix oryzae sp. nov., Geothrix edaphica sp. nov., Geothrix rubra sp. nov., and Geothrix limicola sp. nov., six novel members of Acidobacteriota isolated from soils.</title>
        <authorList>
            <person name="Itoh H."/>
            <person name="Sugisawa Y."/>
            <person name="Mise K."/>
            <person name="Xu Z."/>
            <person name="Kuniyasu M."/>
            <person name="Ushijima N."/>
            <person name="Kawano K."/>
            <person name="Kobayashi E."/>
            <person name="Shiratori Y."/>
            <person name="Masuda Y."/>
            <person name="Senoo K."/>
        </authorList>
    </citation>
    <scope>NUCLEOTIDE SEQUENCE [LARGE SCALE GENOMIC DNA]</scope>
    <source>
        <strain evidence="2">W79</strain>
    </source>
</reference>
<keyword evidence="2" id="KW-1185">Reference proteome</keyword>
<accession>A0AA48GN06</accession>